<sequence length="142" mass="16529">MSTCPPYFIWIQYISWFNYGFEALVILQWKDVTSIKCDQSTDEYCYNSGPQLIDELGFQVDGFWVDILALIALSIFYRINYRYCSNMITYQSHCNGRVGEENGSQSIRTWVLEHKNMGTQTQNIDPRTGVNGVPEYKRGHKT</sequence>
<proteinExistence type="predicted"/>
<keyword evidence="4" id="KW-1185">Reference proteome</keyword>
<evidence type="ECO:0000256" key="1">
    <source>
        <dbReference type="SAM" id="MobiDB-lite"/>
    </source>
</evidence>
<reference evidence="3 4" key="1">
    <citation type="journal article" date="2019" name="PLoS Biol.">
        <title>Sex chromosomes control vertical transmission of feminizing Wolbachia symbionts in an isopod.</title>
        <authorList>
            <person name="Becking T."/>
            <person name="Chebbi M.A."/>
            <person name="Giraud I."/>
            <person name="Moumen B."/>
            <person name="Laverre T."/>
            <person name="Caubet Y."/>
            <person name="Peccoud J."/>
            <person name="Gilbert C."/>
            <person name="Cordaux R."/>
        </authorList>
    </citation>
    <scope>NUCLEOTIDE SEQUENCE [LARGE SCALE GENOMIC DNA]</scope>
    <source>
        <strain evidence="3">ANa2</strain>
        <tissue evidence="3">Whole body excluding digestive tract and cuticle</tissue>
    </source>
</reference>
<evidence type="ECO:0000313" key="4">
    <source>
        <dbReference type="Proteomes" id="UP000326759"/>
    </source>
</evidence>
<protein>
    <submittedName>
        <fullName evidence="3">Uncharacterized protein</fullName>
    </submittedName>
</protein>
<dbReference type="OrthoDB" id="66620at2759"/>
<accession>A0A5N5SPY0</accession>
<organism evidence="3 4">
    <name type="scientific">Armadillidium nasatum</name>
    <dbReference type="NCBI Taxonomy" id="96803"/>
    <lineage>
        <taxon>Eukaryota</taxon>
        <taxon>Metazoa</taxon>
        <taxon>Ecdysozoa</taxon>
        <taxon>Arthropoda</taxon>
        <taxon>Crustacea</taxon>
        <taxon>Multicrustacea</taxon>
        <taxon>Malacostraca</taxon>
        <taxon>Eumalacostraca</taxon>
        <taxon>Peracarida</taxon>
        <taxon>Isopoda</taxon>
        <taxon>Oniscidea</taxon>
        <taxon>Crinocheta</taxon>
        <taxon>Armadillidiidae</taxon>
        <taxon>Armadillidium</taxon>
    </lineage>
</organism>
<dbReference type="EMBL" id="SEYY01021822">
    <property type="protein sequence ID" value="KAB7496027.1"/>
    <property type="molecule type" value="Genomic_DNA"/>
</dbReference>
<gene>
    <name evidence="3" type="ORF">Anas_00340</name>
</gene>
<evidence type="ECO:0000256" key="2">
    <source>
        <dbReference type="SAM" id="Phobius"/>
    </source>
</evidence>
<name>A0A5N5SPY0_9CRUS</name>
<feature type="transmembrane region" description="Helical" evidence="2">
    <location>
        <begin position="62"/>
        <end position="79"/>
    </location>
</feature>
<dbReference type="AlphaFoldDB" id="A0A5N5SPY0"/>
<comment type="caution">
    <text evidence="3">The sequence shown here is derived from an EMBL/GenBank/DDBJ whole genome shotgun (WGS) entry which is preliminary data.</text>
</comment>
<dbReference type="Proteomes" id="UP000326759">
    <property type="component" value="Unassembled WGS sequence"/>
</dbReference>
<keyword evidence="2" id="KW-1133">Transmembrane helix</keyword>
<feature type="region of interest" description="Disordered" evidence="1">
    <location>
        <begin position="122"/>
        <end position="142"/>
    </location>
</feature>
<keyword evidence="2" id="KW-0472">Membrane</keyword>
<evidence type="ECO:0000313" key="3">
    <source>
        <dbReference type="EMBL" id="KAB7496027.1"/>
    </source>
</evidence>
<keyword evidence="2" id="KW-0812">Transmembrane</keyword>